<gene>
    <name evidence="1" type="ORF">Pmani_010359</name>
</gene>
<evidence type="ECO:0000313" key="1">
    <source>
        <dbReference type="EMBL" id="KAK4318665.1"/>
    </source>
</evidence>
<dbReference type="EMBL" id="JAWZYT010000811">
    <property type="protein sequence ID" value="KAK4318665.1"/>
    <property type="molecule type" value="Genomic_DNA"/>
</dbReference>
<comment type="caution">
    <text evidence="1">The sequence shown here is derived from an EMBL/GenBank/DDBJ whole genome shotgun (WGS) entry which is preliminary data.</text>
</comment>
<protein>
    <submittedName>
        <fullName evidence="1">Uncharacterized protein</fullName>
    </submittedName>
</protein>
<accession>A0AAE1UGW0</accession>
<keyword evidence="2" id="KW-1185">Reference proteome</keyword>
<sequence length="225" mass="25468">MARLPGATRKGVKRHYMGKIGDFNCKLCRALLWNGEKHSLCCSSGGQIRRTELSEIRDLKALYNGTSELSERFLKGISGFNMFSFTSFENEAIVTILYDYMVNNNACLKGLLGEYSSTKSLMSDYIKNHGEITEMSITLKSSEGLNTREHKGVYHLLTSSSQVGAIVNLDSDTDHLSITVRSPKPDSKYRVFILNHHNYFYDWFQYPLIIPNGDIGCHYQLRAGD</sequence>
<name>A0AAE1UGW0_9EUCA</name>
<dbReference type="AlphaFoldDB" id="A0AAE1UGW0"/>
<organism evidence="1 2">
    <name type="scientific">Petrolisthes manimaculis</name>
    <dbReference type="NCBI Taxonomy" id="1843537"/>
    <lineage>
        <taxon>Eukaryota</taxon>
        <taxon>Metazoa</taxon>
        <taxon>Ecdysozoa</taxon>
        <taxon>Arthropoda</taxon>
        <taxon>Crustacea</taxon>
        <taxon>Multicrustacea</taxon>
        <taxon>Malacostraca</taxon>
        <taxon>Eumalacostraca</taxon>
        <taxon>Eucarida</taxon>
        <taxon>Decapoda</taxon>
        <taxon>Pleocyemata</taxon>
        <taxon>Anomura</taxon>
        <taxon>Galatheoidea</taxon>
        <taxon>Porcellanidae</taxon>
        <taxon>Petrolisthes</taxon>
    </lineage>
</organism>
<reference evidence="1" key="1">
    <citation type="submission" date="2023-11" db="EMBL/GenBank/DDBJ databases">
        <title>Genome assemblies of two species of porcelain crab, Petrolisthes cinctipes and Petrolisthes manimaculis (Anomura: Porcellanidae).</title>
        <authorList>
            <person name="Angst P."/>
        </authorList>
    </citation>
    <scope>NUCLEOTIDE SEQUENCE</scope>
    <source>
        <strain evidence="1">PB745_02</strain>
        <tissue evidence="1">Gill</tissue>
    </source>
</reference>
<evidence type="ECO:0000313" key="2">
    <source>
        <dbReference type="Proteomes" id="UP001292094"/>
    </source>
</evidence>
<proteinExistence type="predicted"/>
<dbReference type="Proteomes" id="UP001292094">
    <property type="component" value="Unassembled WGS sequence"/>
</dbReference>